<gene>
    <name evidence="2" type="ORF">FXF69_10455</name>
</gene>
<evidence type="ECO:0000313" key="2">
    <source>
        <dbReference type="EMBL" id="TYB49472.1"/>
    </source>
</evidence>
<protein>
    <recommendedName>
        <fullName evidence="4">Sensor domain-containing protein</fullName>
    </recommendedName>
</protein>
<dbReference type="PROSITE" id="PS51257">
    <property type="entry name" value="PROKAR_LIPOPROTEIN"/>
    <property type="match status" value="1"/>
</dbReference>
<dbReference type="AlphaFoldDB" id="A0A5D0NYS5"/>
<dbReference type="EMBL" id="VSFG01000001">
    <property type="protein sequence ID" value="TYB49472.1"/>
    <property type="molecule type" value="Genomic_DNA"/>
</dbReference>
<evidence type="ECO:0000256" key="1">
    <source>
        <dbReference type="SAM" id="SignalP"/>
    </source>
</evidence>
<sequence length="230" mass="23924">MAHRLLPIMLVSTAAAVTACGAGAERAQPVRGTAPAEVAAPGYTSAQLGQALLTEVPGHRRAGEPDSGEYGTLAAIQNSARVQRETVLDKPRCGTGRPGSDVPADAPAALVTFARQGQTVTETLIGMSAADAEKQVNARVPAGCLRFRTKVGSHWAEHRVVESPRGDIGAGSRTVGVGTVAGAARARTWYVVFRDRDYLGTVTVFGPSATRADAENLARASLAQARRILS</sequence>
<dbReference type="Proteomes" id="UP000323380">
    <property type="component" value="Unassembled WGS sequence"/>
</dbReference>
<keyword evidence="3" id="KW-1185">Reference proteome</keyword>
<dbReference type="RefSeq" id="WP_067902210.1">
    <property type="nucleotide sequence ID" value="NZ_VSFG01000001.1"/>
</dbReference>
<comment type="caution">
    <text evidence="2">The sequence shown here is derived from an EMBL/GenBank/DDBJ whole genome shotgun (WGS) entry which is preliminary data.</text>
</comment>
<proteinExistence type="predicted"/>
<evidence type="ECO:0008006" key="4">
    <source>
        <dbReference type="Google" id="ProtNLM"/>
    </source>
</evidence>
<feature type="chain" id="PRO_5038536441" description="Sensor domain-containing protein" evidence="1">
    <location>
        <begin position="20"/>
        <end position="230"/>
    </location>
</feature>
<organism evidence="2 3">
    <name type="scientific">Actinomadura chibensis</name>
    <dbReference type="NCBI Taxonomy" id="392828"/>
    <lineage>
        <taxon>Bacteria</taxon>
        <taxon>Bacillati</taxon>
        <taxon>Actinomycetota</taxon>
        <taxon>Actinomycetes</taxon>
        <taxon>Streptosporangiales</taxon>
        <taxon>Thermomonosporaceae</taxon>
        <taxon>Actinomadura</taxon>
    </lineage>
</organism>
<evidence type="ECO:0000313" key="3">
    <source>
        <dbReference type="Proteomes" id="UP000323380"/>
    </source>
</evidence>
<feature type="signal peptide" evidence="1">
    <location>
        <begin position="1"/>
        <end position="19"/>
    </location>
</feature>
<name>A0A5D0NYS5_9ACTN</name>
<accession>A0A5D0NYS5</accession>
<reference evidence="2 3" key="1">
    <citation type="submission" date="2019-08" db="EMBL/GenBank/DDBJ databases">
        <title>Actinomadura sp. nov. CYP1-5 isolated from mountain soil.</title>
        <authorList>
            <person name="Songsumanus A."/>
            <person name="Kuncharoen N."/>
            <person name="Kudo T."/>
            <person name="Yuki M."/>
            <person name="Igarashi Y."/>
            <person name="Tanasupawat S."/>
        </authorList>
    </citation>
    <scope>NUCLEOTIDE SEQUENCE [LARGE SCALE GENOMIC DNA]</scope>
    <source>
        <strain evidence="2 3">JCM 14158</strain>
    </source>
</reference>
<keyword evidence="1" id="KW-0732">Signal</keyword>
<dbReference type="STRING" id="1220554.GCA_001552135_07074"/>